<dbReference type="RefSeq" id="WP_204131857.1">
    <property type="nucleotide sequence ID" value="NZ_JAFDVD010000015.1"/>
</dbReference>
<comment type="caution">
    <text evidence="1">The sequence shown here is derived from an EMBL/GenBank/DDBJ whole genome shotgun (WGS) entry which is preliminary data.</text>
</comment>
<evidence type="ECO:0000313" key="2">
    <source>
        <dbReference type="Proteomes" id="UP001430172"/>
    </source>
</evidence>
<dbReference type="EMBL" id="JAFDVD010000015">
    <property type="protein sequence ID" value="MBM6401382.1"/>
    <property type="molecule type" value="Genomic_DNA"/>
</dbReference>
<evidence type="ECO:0008006" key="3">
    <source>
        <dbReference type="Google" id="ProtNLM"/>
    </source>
</evidence>
<keyword evidence="2" id="KW-1185">Reference proteome</keyword>
<gene>
    <name evidence="1" type="ORF">JQN70_13365</name>
</gene>
<dbReference type="Proteomes" id="UP001430172">
    <property type="component" value="Unassembled WGS sequence"/>
</dbReference>
<accession>A0ABS2CNC4</accession>
<evidence type="ECO:0000313" key="1">
    <source>
        <dbReference type="EMBL" id="MBM6401382.1"/>
    </source>
</evidence>
<reference evidence="1" key="1">
    <citation type="submission" date="2021-02" db="EMBL/GenBank/DDBJ databases">
        <title>Phycicoccus sp. MQZ13P-5T, whole genome shotgun sequence.</title>
        <authorList>
            <person name="Tuo L."/>
        </authorList>
    </citation>
    <scope>NUCLEOTIDE SEQUENCE</scope>
    <source>
        <strain evidence="1">MQZ13P-5</strain>
    </source>
</reference>
<name>A0ABS2CNC4_9MICO</name>
<proteinExistence type="predicted"/>
<protein>
    <recommendedName>
        <fullName evidence="3">HK97 gp10 family phage protein</fullName>
    </recommendedName>
</protein>
<sequence length="146" mass="15844">MTPFMLRVAEIVGTPEDQLPSVDDLAPMPETRISRRIATGTGADRQVAIRSLAEQLVSEANAVLGPADDRLDLVDEPLPHELAFKVTHRGRAARVSTTFEDGTAYGRLVGDGFDAEVPHELEGPDALPDLLVRLLVESGVRHHHVP</sequence>
<organism evidence="1 2">
    <name type="scientific">Phycicoccus sonneratiae</name>
    <dbReference type="NCBI Taxonomy" id="2807628"/>
    <lineage>
        <taxon>Bacteria</taxon>
        <taxon>Bacillati</taxon>
        <taxon>Actinomycetota</taxon>
        <taxon>Actinomycetes</taxon>
        <taxon>Micrococcales</taxon>
        <taxon>Intrasporangiaceae</taxon>
        <taxon>Phycicoccus</taxon>
    </lineage>
</organism>